<dbReference type="EMBL" id="CAMXCT030002347">
    <property type="protein sequence ID" value="CAL4784852.1"/>
    <property type="molecule type" value="Genomic_DNA"/>
</dbReference>
<dbReference type="CDD" id="cd04458">
    <property type="entry name" value="CSP_CDS"/>
    <property type="match status" value="1"/>
</dbReference>
<evidence type="ECO:0000313" key="5">
    <source>
        <dbReference type="Proteomes" id="UP001152797"/>
    </source>
</evidence>
<sequence length="447" mass="45605">MSVQGVCKSFNGAKGWGFIDFGGTDIFVHIKDCLGDKQPTRGDLLSFDMEQNKNKPGQMQAKNVVGGSAPREPLGGCGGMMGMDSGCGGAPQFQPMGQAMGQAMAQPGQPMGQAMAPMGMEGYGLPAVAPMGQLPQMAQMQAATTLPQVGVTMPATVTHVPGAVLPSGVRHQGVVKAWNTEKGFGFANVEGYDDIFVHIVDCVDNQRPVVGDVLTFETETSQKKDGTQNMKAKNVTGGTGGLHVHKQGGSFGPIGIREGGSGAGPYSGAPKPQSVTLPPVGADGRYQGVMKAWNSEKGFGFCSLDGMANDIFVHIADCIGTQPQVGDVVSFETEPSHKRDGTTNFKAKNVTGGSAALKHFPGGGGDRKVEEAATLTAGALDLAALQLQGAALGALPQLQLAGLQGLGFQVPGLGLGADPTLLGMAGMAGMGLVPGVGQTAPEAAGQV</sequence>
<dbReference type="PANTHER" id="PTHR12962">
    <property type="entry name" value="CALCIUM-REGULATED HEAT STABLE PROTEIN CRHSP-24-RELATED"/>
    <property type="match status" value="1"/>
</dbReference>
<proteinExistence type="predicted"/>
<dbReference type="EMBL" id="CAMXCT010002347">
    <property type="protein sequence ID" value="CAI3997540.1"/>
    <property type="molecule type" value="Genomic_DNA"/>
</dbReference>
<dbReference type="PANTHER" id="PTHR12962:SF1">
    <property type="entry name" value="COLD SHOCK DOMAIN-CONTAINING PROTEIN CG9705"/>
    <property type="match status" value="1"/>
</dbReference>
<evidence type="ECO:0000313" key="3">
    <source>
        <dbReference type="EMBL" id="CAI3997540.1"/>
    </source>
</evidence>
<keyword evidence="1" id="KW-0597">Phosphoprotein</keyword>
<reference evidence="4 5" key="2">
    <citation type="submission" date="2024-05" db="EMBL/GenBank/DDBJ databases">
        <authorList>
            <person name="Chen Y."/>
            <person name="Shah S."/>
            <person name="Dougan E. K."/>
            <person name="Thang M."/>
            <person name="Chan C."/>
        </authorList>
    </citation>
    <scope>NUCLEOTIDE SEQUENCE [LARGE SCALE GENOMIC DNA]</scope>
</reference>
<comment type="caution">
    <text evidence="3">The sequence shown here is derived from an EMBL/GenBank/DDBJ whole genome shotgun (WGS) entry which is preliminary data.</text>
</comment>
<organism evidence="3">
    <name type="scientific">Cladocopium goreaui</name>
    <dbReference type="NCBI Taxonomy" id="2562237"/>
    <lineage>
        <taxon>Eukaryota</taxon>
        <taxon>Sar</taxon>
        <taxon>Alveolata</taxon>
        <taxon>Dinophyceae</taxon>
        <taxon>Suessiales</taxon>
        <taxon>Symbiodiniaceae</taxon>
        <taxon>Cladocopium</taxon>
    </lineage>
</organism>
<evidence type="ECO:0000256" key="1">
    <source>
        <dbReference type="ARBA" id="ARBA00022553"/>
    </source>
</evidence>
<dbReference type="OrthoDB" id="422005at2759"/>
<dbReference type="InterPro" id="IPR052069">
    <property type="entry name" value="Ca-reg_mRNA-binding_domain"/>
</dbReference>
<protein>
    <submittedName>
        <fullName evidence="4">CSD domain-containing protein</fullName>
    </submittedName>
</protein>
<evidence type="ECO:0000313" key="4">
    <source>
        <dbReference type="EMBL" id="CAL4784852.1"/>
    </source>
</evidence>
<dbReference type="InterPro" id="IPR011129">
    <property type="entry name" value="CSD"/>
</dbReference>
<dbReference type="SUPFAM" id="SSF50249">
    <property type="entry name" value="Nucleic acid-binding proteins"/>
    <property type="match status" value="3"/>
</dbReference>
<name>A0A9P1CU65_9DINO</name>
<keyword evidence="5" id="KW-1185">Reference proteome</keyword>
<dbReference type="Gene3D" id="2.40.50.140">
    <property type="entry name" value="Nucleic acid-binding proteins"/>
    <property type="match status" value="3"/>
</dbReference>
<dbReference type="SMART" id="SM00357">
    <property type="entry name" value="CSP"/>
    <property type="match status" value="3"/>
</dbReference>
<feature type="domain" description="CSD" evidence="2">
    <location>
        <begin position="170"/>
        <end position="237"/>
    </location>
</feature>
<dbReference type="EMBL" id="CAMXCT020002347">
    <property type="protein sequence ID" value="CAL1150915.1"/>
    <property type="molecule type" value="Genomic_DNA"/>
</dbReference>
<feature type="domain" description="CSD" evidence="2">
    <location>
        <begin position="2"/>
        <end position="66"/>
    </location>
</feature>
<dbReference type="PROSITE" id="PS51857">
    <property type="entry name" value="CSD_2"/>
    <property type="match status" value="3"/>
</dbReference>
<gene>
    <name evidence="3" type="ORF">C1SCF055_LOCUS23914</name>
</gene>
<accession>A0A9P1CU65</accession>
<dbReference type="GO" id="GO:0003730">
    <property type="term" value="F:mRNA 3'-UTR binding"/>
    <property type="evidence" value="ECO:0007669"/>
    <property type="project" value="TreeGrafter"/>
</dbReference>
<dbReference type="Proteomes" id="UP001152797">
    <property type="component" value="Unassembled WGS sequence"/>
</dbReference>
<dbReference type="GO" id="GO:0043488">
    <property type="term" value="P:regulation of mRNA stability"/>
    <property type="evidence" value="ECO:0007669"/>
    <property type="project" value="TreeGrafter"/>
</dbReference>
<feature type="domain" description="CSD" evidence="2">
    <location>
        <begin position="285"/>
        <end position="352"/>
    </location>
</feature>
<dbReference type="Pfam" id="PF00313">
    <property type="entry name" value="CSD"/>
    <property type="match status" value="3"/>
</dbReference>
<dbReference type="InterPro" id="IPR012340">
    <property type="entry name" value="NA-bd_OB-fold"/>
</dbReference>
<dbReference type="AlphaFoldDB" id="A0A9P1CU65"/>
<reference evidence="3" key="1">
    <citation type="submission" date="2022-10" db="EMBL/GenBank/DDBJ databases">
        <authorList>
            <person name="Chen Y."/>
            <person name="Dougan E. K."/>
            <person name="Chan C."/>
            <person name="Rhodes N."/>
            <person name="Thang M."/>
        </authorList>
    </citation>
    <scope>NUCLEOTIDE SEQUENCE</scope>
</reference>
<evidence type="ECO:0000259" key="2">
    <source>
        <dbReference type="PROSITE" id="PS51857"/>
    </source>
</evidence>
<dbReference type="InterPro" id="IPR002059">
    <property type="entry name" value="CSP_DNA-bd"/>
</dbReference>
<dbReference type="GO" id="GO:0005737">
    <property type="term" value="C:cytoplasm"/>
    <property type="evidence" value="ECO:0007669"/>
    <property type="project" value="TreeGrafter"/>
</dbReference>